<sequence>MELLVPFKFISLMENLRQVYLKDCTFFETPYPIT</sequence>
<evidence type="ECO:0000313" key="1">
    <source>
        <dbReference type="EMBL" id="SFE07655.1"/>
    </source>
</evidence>
<proteinExistence type="predicted"/>
<evidence type="ECO:0000313" key="2">
    <source>
        <dbReference type="Proteomes" id="UP000198855"/>
    </source>
</evidence>
<accession>A0A1I1XJV4</accession>
<dbReference type="Proteomes" id="UP000198855">
    <property type="component" value="Unassembled WGS sequence"/>
</dbReference>
<protein>
    <submittedName>
        <fullName evidence="1">Uncharacterized protein</fullName>
    </submittedName>
</protein>
<keyword evidence="2" id="KW-1185">Reference proteome</keyword>
<gene>
    <name evidence="1" type="ORF">SAMN05216378_2236</name>
</gene>
<dbReference type="AlphaFoldDB" id="A0A1I1XJV4"/>
<reference evidence="2" key="1">
    <citation type="submission" date="2016-10" db="EMBL/GenBank/DDBJ databases">
        <authorList>
            <person name="Varghese N."/>
            <person name="Submissions S."/>
        </authorList>
    </citation>
    <scope>NUCLEOTIDE SEQUENCE [LARGE SCALE GENOMIC DNA]</scope>
    <source>
        <strain evidence="2">CGMCC 1.10784</strain>
    </source>
</reference>
<name>A0A1I1XJV4_9BACL</name>
<dbReference type="EMBL" id="FOMT01000002">
    <property type="protein sequence ID" value="SFE07655.1"/>
    <property type="molecule type" value="Genomic_DNA"/>
</dbReference>
<organism evidence="1 2">
    <name type="scientific">Paenibacillus catalpae</name>
    <dbReference type="NCBI Taxonomy" id="1045775"/>
    <lineage>
        <taxon>Bacteria</taxon>
        <taxon>Bacillati</taxon>
        <taxon>Bacillota</taxon>
        <taxon>Bacilli</taxon>
        <taxon>Bacillales</taxon>
        <taxon>Paenibacillaceae</taxon>
        <taxon>Paenibacillus</taxon>
    </lineage>
</organism>